<dbReference type="AlphaFoldDB" id="A0A284RS46"/>
<reference evidence="2" key="1">
    <citation type="journal article" date="2017" name="Nat. Ecol. Evol.">
        <title>Genome expansion and lineage-specific genetic innovations in the forest pathogenic fungi Armillaria.</title>
        <authorList>
            <person name="Sipos G."/>
            <person name="Prasanna A.N."/>
            <person name="Walter M.C."/>
            <person name="O'Connor E."/>
            <person name="Balint B."/>
            <person name="Krizsan K."/>
            <person name="Kiss B."/>
            <person name="Hess J."/>
            <person name="Varga T."/>
            <person name="Slot J."/>
            <person name="Riley R."/>
            <person name="Boka B."/>
            <person name="Rigling D."/>
            <person name="Barry K."/>
            <person name="Lee J."/>
            <person name="Mihaltcheva S."/>
            <person name="LaButti K."/>
            <person name="Lipzen A."/>
            <person name="Waldron R."/>
            <person name="Moloney N.M."/>
            <person name="Sperisen C."/>
            <person name="Kredics L."/>
            <person name="Vagvoelgyi C."/>
            <person name="Patrignani A."/>
            <person name="Fitzpatrick D."/>
            <person name="Nagy I."/>
            <person name="Doyle S."/>
            <person name="Anderson J.B."/>
            <person name="Grigoriev I.V."/>
            <person name="Gueldener U."/>
            <person name="Muensterkoetter M."/>
            <person name="Nagy L.G."/>
        </authorList>
    </citation>
    <scope>NUCLEOTIDE SEQUENCE [LARGE SCALE GENOMIC DNA]</scope>
    <source>
        <strain evidence="2">C18/9</strain>
    </source>
</reference>
<dbReference type="EMBL" id="FUEG01000014">
    <property type="protein sequence ID" value="SJL11581.1"/>
    <property type="molecule type" value="Genomic_DNA"/>
</dbReference>
<proteinExistence type="predicted"/>
<dbReference type="OrthoDB" id="3068819at2759"/>
<evidence type="ECO:0000313" key="2">
    <source>
        <dbReference type="Proteomes" id="UP000219338"/>
    </source>
</evidence>
<sequence>MRVFAIICRSGGYSGSVPIHCDVPTLLQRLFLFVDVGLSLQRYPVYPRAPVASCIVSCRLADSVYSTRAVGGVNYLSVMPAMISIRELWWTIIRAAGGVNDLLWNARQRSRYPNYL</sequence>
<accession>A0A284RS46</accession>
<keyword evidence="2" id="KW-1185">Reference proteome</keyword>
<organism evidence="1 2">
    <name type="scientific">Armillaria ostoyae</name>
    <name type="common">Armillaria root rot fungus</name>
    <dbReference type="NCBI Taxonomy" id="47428"/>
    <lineage>
        <taxon>Eukaryota</taxon>
        <taxon>Fungi</taxon>
        <taxon>Dikarya</taxon>
        <taxon>Basidiomycota</taxon>
        <taxon>Agaricomycotina</taxon>
        <taxon>Agaricomycetes</taxon>
        <taxon>Agaricomycetidae</taxon>
        <taxon>Agaricales</taxon>
        <taxon>Marasmiineae</taxon>
        <taxon>Physalacriaceae</taxon>
        <taxon>Armillaria</taxon>
    </lineage>
</organism>
<evidence type="ECO:0000313" key="1">
    <source>
        <dbReference type="EMBL" id="SJL11581.1"/>
    </source>
</evidence>
<gene>
    <name evidence="1" type="ORF">ARMOST_14986</name>
</gene>
<name>A0A284RS46_ARMOS</name>
<protein>
    <submittedName>
        <fullName evidence="1">Uncharacterized protein</fullName>
    </submittedName>
</protein>
<dbReference type="Proteomes" id="UP000219338">
    <property type="component" value="Unassembled WGS sequence"/>
</dbReference>